<comment type="caution">
    <text evidence="12">The sequence shown here is derived from an EMBL/GenBank/DDBJ whole genome shotgun (WGS) entry which is preliminary data.</text>
</comment>
<dbReference type="Gene3D" id="6.20.240.20">
    <property type="match status" value="1"/>
</dbReference>
<dbReference type="InterPro" id="IPR002710">
    <property type="entry name" value="Dilute_dom"/>
</dbReference>
<dbReference type="GO" id="GO:0000146">
    <property type="term" value="F:microfilament motor activity"/>
    <property type="evidence" value="ECO:0007669"/>
    <property type="project" value="TreeGrafter"/>
</dbReference>
<dbReference type="CDD" id="cd15480">
    <property type="entry name" value="fMyo2p_CBD"/>
    <property type="match status" value="1"/>
</dbReference>
<keyword evidence="5 8" id="KW-0518">Myosin</keyword>
<protein>
    <submittedName>
        <fullName evidence="12">P-loop containing nucleoside triphosphate hydrolase protein</fullName>
    </submittedName>
</protein>
<dbReference type="SMART" id="SM00015">
    <property type="entry name" value="IQ"/>
    <property type="match status" value="5"/>
</dbReference>
<dbReference type="CDD" id="cd23767">
    <property type="entry name" value="IQCD"/>
    <property type="match status" value="1"/>
</dbReference>
<dbReference type="Pfam" id="PF00612">
    <property type="entry name" value="IQ"/>
    <property type="match status" value="2"/>
</dbReference>
<keyword evidence="12" id="KW-0378">Hydrolase</keyword>
<dbReference type="InterPro" id="IPR000048">
    <property type="entry name" value="IQ_motif_EF-hand-BS"/>
</dbReference>
<accession>A0A1X2GZK4</accession>
<dbReference type="InterPro" id="IPR001609">
    <property type="entry name" value="Myosin_head_motor_dom-like"/>
</dbReference>
<proteinExistence type="inferred from homology"/>
<feature type="compositionally biased region" description="Basic and acidic residues" evidence="9">
    <location>
        <begin position="1038"/>
        <end position="1062"/>
    </location>
</feature>
<evidence type="ECO:0000256" key="7">
    <source>
        <dbReference type="ARBA" id="ARBA00023203"/>
    </source>
</evidence>
<dbReference type="Gene3D" id="1.20.5.190">
    <property type="match status" value="3"/>
</dbReference>
<dbReference type="Gene3D" id="1.20.58.530">
    <property type="match status" value="1"/>
</dbReference>
<keyword evidence="7 8" id="KW-0009">Actin-binding</keyword>
<feature type="compositionally biased region" description="Low complexity" evidence="9">
    <location>
        <begin position="1126"/>
        <end position="1156"/>
    </location>
</feature>
<keyword evidence="13" id="KW-1185">Reference proteome</keyword>
<evidence type="ECO:0000256" key="1">
    <source>
        <dbReference type="ARBA" id="ARBA00008314"/>
    </source>
</evidence>
<feature type="region of interest" description="Actin-binding" evidence="8">
    <location>
        <begin position="653"/>
        <end position="675"/>
    </location>
</feature>
<keyword evidence="4" id="KW-0175">Coiled coil</keyword>
<dbReference type="Pfam" id="PF00063">
    <property type="entry name" value="Myosin_head"/>
    <property type="match status" value="1"/>
</dbReference>
<evidence type="ECO:0000259" key="11">
    <source>
        <dbReference type="PROSITE" id="PS51456"/>
    </source>
</evidence>
<reference evidence="12 13" key="1">
    <citation type="submission" date="2016-07" db="EMBL/GenBank/DDBJ databases">
        <title>Pervasive Adenine N6-methylation of Active Genes in Fungi.</title>
        <authorList>
            <consortium name="DOE Joint Genome Institute"/>
            <person name="Mondo S.J."/>
            <person name="Dannebaum R.O."/>
            <person name="Kuo R.C."/>
            <person name="Labutti K."/>
            <person name="Haridas S."/>
            <person name="Kuo A."/>
            <person name="Salamov A."/>
            <person name="Ahrendt S.R."/>
            <person name="Lipzen A."/>
            <person name="Sullivan W."/>
            <person name="Andreopoulos W.B."/>
            <person name="Clum A."/>
            <person name="Lindquist E."/>
            <person name="Daum C."/>
            <person name="Ramamoorthy G.K."/>
            <person name="Gryganskyi A."/>
            <person name="Culley D."/>
            <person name="Magnuson J.K."/>
            <person name="James T.Y."/>
            <person name="O'Malley M.A."/>
            <person name="Stajich J.E."/>
            <person name="Spatafora J.W."/>
            <person name="Visel A."/>
            <person name="Grigoriev I.V."/>
        </authorList>
    </citation>
    <scope>NUCLEOTIDE SEQUENCE [LARGE SCALE GENOMIC DNA]</scope>
    <source>
        <strain evidence="12 13">NRRL 2496</strain>
    </source>
</reference>
<dbReference type="InterPro" id="IPR036103">
    <property type="entry name" value="MYSc_Myo5"/>
</dbReference>
<feature type="domain" description="Dilute" evidence="10">
    <location>
        <begin position="1300"/>
        <end position="1578"/>
    </location>
</feature>
<dbReference type="OMA" id="EIMFDDR"/>
<dbReference type="GO" id="GO:0007015">
    <property type="term" value="P:actin filament organization"/>
    <property type="evidence" value="ECO:0007669"/>
    <property type="project" value="TreeGrafter"/>
</dbReference>
<dbReference type="CDD" id="cd01380">
    <property type="entry name" value="MYSc_Myo5"/>
    <property type="match status" value="1"/>
</dbReference>
<dbReference type="SMART" id="SM00242">
    <property type="entry name" value="MYSc"/>
    <property type="match status" value="1"/>
</dbReference>
<feature type="region of interest" description="Disordered" evidence="9">
    <location>
        <begin position="1079"/>
        <end position="1193"/>
    </location>
</feature>
<dbReference type="Gene3D" id="1.10.10.820">
    <property type="match status" value="1"/>
</dbReference>
<evidence type="ECO:0000256" key="8">
    <source>
        <dbReference type="PROSITE-ProRule" id="PRU00782"/>
    </source>
</evidence>
<feature type="region of interest" description="Disordered" evidence="9">
    <location>
        <begin position="1036"/>
        <end position="1065"/>
    </location>
</feature>
<dbReference type="GO" id="GO:0005737">
    <property type="term" value="C:cytoplasm"/>
    <property type="evidence" value="ECO:0007669"/>
    <property type="project" value="TreeGrafter"/>
</dbReference>
<evidence type="ECO:0000256" key="6">
    <source>
        <dbReference type="ARBA" id="ARBA00023175"/>
    </source>
</evidence>
<dbReference type="InterPro" id="IPR046943">
    <property type="entry name" value="Fungal_Myo2/2A_CBD"/>
</dbReference>
<dbReference type="PANTHER" id="PTHR13140:SF706">
    <property type="entry name" value="DILUTE CLASS UNCONVENTIONAL MYOSIN, ISOFORM C"/>
    <property type="match status" value="1"/>
</dbReference>
<feature type="binding site" evidence="8">
    <location>
        <begin position="178"/>
        <end position="185"/>
    </location>
    <ligand>
        <name>ATP</name>
        <dbReference type="ChEBI" id="CHEBI:30616"/>
    </ligand>
</feature>
<dbReference type="GO" id="GO:0051015">
    <property type="term" value="F:actin filament binding"/>
    <property type="evidence" value="ECO:0007669"/>
    <property type="project" value="TreeGrafter"/>
</dbReference>
<evidence type="ECO:0000313" key="13">
    <source>
        <dbReference type="Proteomes" id="UP000242180"/>
    </source>
</evidence>
<dbReference type="EMBL" id="MCGN01000013">
    <property type="protein sequence ID" value="ORY89958.1"/>
    <property type="molecule type" value="Genomic_DNA"/>
</dbReference>
<gene>
    <name evidence="12" type="ORF">BCR43DRAFT_528284</name>
</gene>
<dbReference type="PROSITE" id="PS50096">
    <property type="entry name" value="IQ"/>
    <property type="match status" value="3"/>
</dbReference>
<keyword evidence="6 8" id="KW-0505">Motor protein</keyword>
<evidence type="ECO:0000256" key="5">
    <source>
        <dbReference type="ARBA" id="ARBA00023123"/>
    </source>
</evidence>
<dbReference type="STRING" id="13706.A0A1X2GZK4"/>
<keyword evidence="2 8" id="KW-0547">Nucleotide-binding</keyword>
<dbReference type="SUPFAM" id="SSF52540">
    <property type="entry name" value="P-loop containing nucleoside triphosphate hydrolases"/>
    <property type="match status" value="2"/>
</dbReference>
<dbReference type="GO" id="GO:0016020">
    <property type="term" value="C:membrane"/>
    <property type="evidence" value="ECO:0007669"/>
    <property type="project" value="TreeGrafter"/>
</dbReference>
<evidence type="ECO:0000256" key="9">
    <source>
        <dbReference type="SAM" id="MobiDB-lite"/>
    </source>
</evidence>
<evidence type="ECO:0000259" key="10">
    <source>
        <dbReference type="PROSITE" id="PS51126"/>
    </source>
</evidence>
<dbReference type="InterPro" id="IPR027417">
    <property type="entry name" value="P-loop_NTPase"/>
</dbReference>
<dbReference type="PROSITE" id="PS51456">
    <property type="entry name" value="MYOSIN_MOTOR"/>
    <property type="match status" value="1"/>
</dbReference>
<dbReference type="PROSITE" id="PS51126">
    <property type="entry name" value="DILUTE"/>
    <property type="match status" value="1"/>
</dbReference>
<dbReference type="SMART" id="SM01132">
    <property type="entry name" value="DIL"/>
    <property type="match status" value="1"/>
</dbReference>
<dbReference type="Pfam" id="PF01843">
    <property type="entry name" value="DIL"/>
    <property type="match status" value="1"/>
</dbReference>
<comment type="similarity">
    <text evidence="1 8">Belongs to the TRAFAC class myosin-kinesin ATPase superfamily. Myosin family.</text>
</comment>
<dbReference type="FunCoup" id="A0A1X2GZK4">
    <property type="interactions" value="99"/>
</dbReference>
<dbReference type="Gene3D" id="3.40.850.10">
    <property type="entry name" value="Kinesin motor domain"/>
    <property type="match status" value="1"/>
</dbReference>
<dbReference type="InterPro" id="IPR036961">
    <property type="entry name" value="Kinesin_motor_dom_sf"/>
</dbReference>
<sequence>MSSVAPSTQQSVEVYTKGIKAWFTDKVEAWISATCVSNTVDGNKVRIVFQGDNDGKEYVFEASTAEIEKSAGAILPPLRNPPKMEYTDDLTNLSHLNEPAVLNTIRTRYMQHLIYTYSGIVLIAVNPFDRVALYDPDIVQQYSGKRRGELEPHLFAIAEDAYRCMIREQMNQTIVVSGESGAGKTVSAKYIMRYFATADDQESVGKKKKQSGGMTEVEEQILATNPIMEAFGNAKTTRNDNSSRFGKYIEIQFDDGANIIGAKIRTYLLERSRLIFQPQTERNYHIFYQLCAGAPLSEKKEYELGDYTSFHYLNQSGTGTVPGVDDAAEFEVTQRALSTVGLSVGLQWKIFQLLSALLHIGNIQIGGRGDATLSDKDPSLLTATRLMGINPTEFRKWIVRKQIVTRSEKIVTNLNPTQAQVVKDSVAKYVYANLFEWLVSVINESLSCPDASKVATFIGVLDIYGFEHFKKNSFEQFCINYANEKLQQQFNQHVFKLEQEEYVREKINWSFIEFSDNQKCIELIEARLGILSLLDEESRLPAGTDQGFVQKLYSNFDTPGYKNYFKKPRFSNNAFTIAHYALDVQYEAENFLDKNKDTVPDEHMSLLQGSEFDFLKEVLEKAAANNPPPATENKRMSMMLRKPTLGSIFKQSLINLMDTIGGTNVHYIRCIKPNEAKVAWEFEPNMVLSQLRACGVLETIRISCAGYPSRWTFDEFADRYCALVPSKHWHGKPDLEISELCSKILEVSIQDKDKYQIGTTKIFFRAGQLAYLEKLRADRFNECATLVQKNMRRFLHRTRYLRMRELTLRLQSIARKKMAQAQLKSLREEKAATSIQTCWRRYTARKAYLFKQQFVLRLQTAIRGMQARSKLGNAREHNAAIQIQSLVRGWFARKHYNAQREFIIHLQSCARRRTARKQLILLRSEARSAHHLKEVSYKLENKIVELTQTLTGLKDEKKAAMDRSTQLEAQIRTWMEKYEKLERRSKGYEAKLQEPTVPQEEYDALKTEKQGVQAELKASQDKVKAQERELSQMAEQLKSQKEENEKMRAELEEANEKVKNATDEGEVAELKSQVAAMKAQLSQVLHQPRRQQSSTNATSGTRGLSPNPPSFLDERSLSPGPITSKPASAAATGAAAASSGPTTPSGAPAPSSAAAALAESNQARENAATRKSKIPTGLPKKSRRNSTADMPANRVKTSIDVMRQAERLTRSPRPTSMHQFGSMKAMTEPIGDNPGEEVASILREEEGLQEEIVEGLIKALKMPLPSLQNPPSQKEIFFPSHLIGMCVTELWRLGSIQESERLLFTVMATIQKQCLSFTGDEAVVPCAFWLSNVHELLSLVCSAEGVFGPEISRNKAVGYHDFEKLVSTVKFELQCLEDNIFHAWMKELKKRLGKMVIPAVIEGQSLPGFVTNDSNRFFNKLLTGSNHPQYSMDDLLNFLNKVWRTMRCYYIEHSVSTQVLTELLKLIGVSSFNDLLMRKNFSSWKRAMQIQYNITRIEEWCKSHDIPEGTLQLEHLMQATKLLQFKKSSLEDIDNIYDVCWILSPTQIQKLISQYQTADYENPIKSEILKAVAEHVVSGDKSDVLLLDSVSLDDTTNPFEIPVPREANLQRYLPAWLTLKRLRRLAILVQHQHDNQDHQTTAVESTAIASP</sequence>
<organism evidence="12 13">
    <name type="scientific">Syncephalastrum racemosum</name>
    <name type="common">Filamentous fungus</name>
    <dbReference type="NCBI Taxonomy" id="13706"/>
    <lineage>
        <taxon>Eukaryota</taxon>
        <taxon>Fungi</taxon>
        <taxon>Fungi incertae sedis</taxon>
        <taxon>Mucoromycota</taxon>
        <taxon>Mucoromycotina</taxon>
        <taxon>Mucoromycetes</taxon>
        <taxon>Mucorales</taxon>
        <taxon>Syncephalastraceae</taxon>
        <taxon>Syncephalastrum</taxon>
    </lineage>
</organism>
<evidence type="ECO:0000256" key="4">
    <source>
        <dbReference type="ARBA" id="ARBA00023054"/>
    </source>
</evidence>
<evidence type="ECO:0000256" key="2">
    <source>
        <dbReference type="ARBA" id="ARBA00022741"/>
    </source>
</evidence>
<feature type="compositionally biased region" description="Polar residues" evidence="9">
    <location>
        <begin position="1080"/>
        <end position="1104"/>
    </location>
</feature>
<dbReference type="Gene3D" id="1.20.120.720">
    <property type="entry name" value="Myosin VI head, motor domain, U50 subdomain"/>
    <property type="match status" value="1"/>
</dbReference>
<evidence type="ECO:0000256" key="3">
    <source>
        <dbReference type="ARBA" id="ARBA00022840"/>
    </source>
</evidence>
<feature type="domain" description="Myosin motor" evidence="11">
    <location>
        <begin position="85"/>
        <end position="777"/>
    </location>
</feature>
<dbReference type="PRINTS" id="PR00193">
    <property type="entry name" value="MYOSINHEAVY"/>
</dbReference>
<dbReference type="GO" id="GO:0016787">
    <property type="term" value="F:hydrolase activity"/>
    <property type="evidence" value="ECO:0007669"/>
    <property type="project" value="UniProtKB-KW"/>
</dbReference>
<name>A0A1X2GZK4_SYNRA</name>
<dbReference type="PANTHER" id="PTHR13140">
    <property type="entry name" value="MYOSIN"/>
    <property type="match status" value="1"/>
</dbReference>
<keyword evidence="3 8" id="KW-0067">ATP-binding</keyword>
<dbReference type="OrthoDB" id="6108017at2759"/>
<dbReference type="Proteomes" id="UP000242180">
    <property type="component" value="Unassembled WGS sequence"/>
</dbReference>
<dbReference type="FunFam" id="1.10.10.820:FF:000001">
    <property type="entry name" value="Myosin heavy chain"/>
    <property type="match status" value="1"/>
</dbReference>
<evidence type="ECO:0000313" key="12">
    <source>
        <dbReference type="EMBL" id="ORY89958.1"/>
    </source>
</evidence>
<dbReference type="InParanoid" id="A0A1X2GZK4"/>
<dbReference type="GO" id="GO:0005524">
    <property type="term" value="F:ATP binding"/>
    <property type="evidence" value="ECO:0007669"/>
    <property type="project" value="UniProtKB-UniRule"/>
</dbReference>
<dbReference type="GO" id="GO:0016459">
    <property type="term" value="C:myosin complex"/>
    <property type="evidence" value="ECO:0007669"/>
    <property type="project" value="UniProtKB-KW"/>
</dbReference>